<dbReference type="AlphaFoldDB" id="A0A511HFN4"/>
<organism evidence="2 3">
    <name type="scientific">Myxococcus virescens</name>
    <dbReference type="NCBI Taxonomy" id="83456"/>
    <lineage>
        <taxon>Bacteria</taxon>
        <taxon>Pseudomonadati</taxon>
        <taxon>Myxococcota</taxon>
        <taxon>Myxococcia</taxon>
        <taxon>Myxococcales</taxon>
        <taxon>Cystobacterineae</taxon>
        <taxon>Myxococcaceae</taxon>
        <taxon>Myxococcus</taxon>
    </lineage>
</organism>
<evidence type="ECO:0000313" key="3">
    <source>
        <dbReference type="Proteomes" id="UP000321224"/>
    </source>
</evidence>
<accession>A0A511HFN4</accession>
<evidence type="ECO:0000313" key="2">
    <source>
        <dbReference type="EMBL" id="GEL72367.1"/>
    </source>
</evidence>
<feature type="region of interest" description="Disordered" evidence="1">
    <location>
        <begin position="20"/>
        <end position="50"/>
    </location>
</feature>
<feature type="compositionally biased region" description="Basic and acidic residues" evidence="1">
    <location>
        <begin position="35"/>
        <end position="44"/>
    </location>
</feature>
<dbReference type="EMBL" id="BJVY01000024">
    <property type="protein sequence ID" value="GEL72367.1"/>
    <property type="molecule type" value="Genomic_DNA"/>
</dbReference>
<proteinExistence type="predicted"/>
<comment type="caution">
    <text evidence="2">The sequence shown here is derived from an EMBL/GenBank/DDBJ whole genome shotgun (WGS) entry which is preliminary data.</text>
</comment>
<dbReference type="Proteomes" id="UP000321224">
    <property type="component" value="Unassembled WGS sequence"/>
</dbReference>
<name>A0A511HFN4_9BACT</name>
<gene>
    <name evidence="2" type="ORF">MVI01_41510</name>
</gene>
<sequence length="85" mass="8673">MTAATSKGAVTVVLADVATGSAGGGCERQPSQTRRTNDTQRHGYPEGAGRGGAVSMGVWAEAMSFNPSPICTTWAMAGQSEDIVL</sequence>
<reference evidence="2 3" key="1">
    <citation type="submission" date="2019-07" db="EMBL/GenBank/DDBJ databases">
        <title>Whole genome shotgun sequence of Myxococcus virescens NBRC 100334.</title>
        <authorList>
            <person name="Hosoyama A."/>
            <person name="Uohara A."/>
            <person name="Ohji S."/>
            <person name="Ichikawa N."/>
        </authorList>
    </citation>
    <scope>NUCLEOTIDE SEQUENCE [LARGE SCALE GENOMIC DNA]</scope>
    <source>
        <strain evidence="2 3">NBRC 100334</strain>
    </source>
</reference>
<protein>
    <submittedName>
        <fullName evidence="2">Uncharacterized protein</fullName>
    </submittedName>
</protein>
<evidence type="ECO:0000256" key="1">
    <source>
        <dbReference type="SAM" id="MobiDB-lite"/>
    </source>
</evidence>